<keyword evidence="2" id="KW-0963">Cytoplasm</keyword>
<feature type="domain" description="Ubiquitin-like" evidence="3">
    <location>
        <begin position="1"/>
        <end position="77"/>
    </location>
</feature>
<dbReference type="PROSITE" id="PS50053">
    <property type="entry name" value="UBIQUITIN_2"/>
    <property type="match status" value="1"/>
</dbReference>
<dbReference type="Gene3D" id="3.10.20.90">
    <property type="entry name" value="Phosphatidylinositol 3-kinase Catalytic Subunit, Chain A, domain 1"/>
    <property type="match status" value="1"/>
</dbReference>
<dbReference type="PANTHER" id="PTHR46555">
    <property type="entry name" value="UBIQUITIN-LIKE PROTEIN 4A"/>
    <property type="match status" value="1"/>
</dbReference>
<dbReference type="GO" id="GO:0006620">
    <property type="term" value="P:post-translational protein targeting to endoplasmic reticulum membrane"/>
    <property type="evidence" value="ECO:0007669"/>
    <property type="project" value="InterPro"/>
</dbReference>
<reference evidence="4" key="1">
    <citation type="submission" date="2016-01" db="EMBL/GenBank/DDBJ databases">
        <title>Reference transcriptome for the parasite Schistocephalus solidus: insights into the molecular evolution of parasitism.</title>
        <authorList>
            <person name="Hebert F.O."/>
            <person name="Grambauer S."/>
            <person name="Barber I."/>
            <person name="Landry C.R."/>
            <person name="Aubin-Horth N."/>
        </authorList>
    </citation>
    <scope>NUCLEOTIDE SEQUENCE</scope>
</reference>
<dbReference type="Pfam" id="PF00240">
    <property type="entry name" value="ubiquitin"/>
    <property type="match status" value="1"/>
</dbReference>
<dbReference type="GO" id="GO:0071818">
    <property type="term" value="C:BAT3 complex"/>
    <property type="evidence" value="ECO:0007669"/>
    <property type="project" value="TreeGrafter"/>
</dbReference>
<proteinExistence type="predicted"/>
<dbReference type="InterPro" id="IPR047154">
    <property type="entry name" value="UBL4A-like"/>
</dbReference>
<evidence type="ECO:0000259" key="3">
    <source>
        <dbReference type="PROSITE" id="PS50053"/>
    </source>
</evidence>
<accession>A0A0X3NRV7</accession>
<evidence type="ECO:0000256" key="1">
    <source>
        <dbReference type="ARBA" id="ARBA00004514"/>
    </source>
</evidence>
<dbReference type="GO" id="GO:0051087">
    <property type="term" value="F:protein-folding chaperone binding"/>
    <property type="evidence" value="ECO:0007669"/>
    <property type="project" value="TreeGrafter"/>
</dbReference>
<dbReference type="InterPro" id="IPR000626">
    <property type="entry name" value="Ubiquitin-like_dom"/>
</dbReference>
<dbReference type="EMBL" id="GEEE01020691">
    <property type="protein sequence ID" value="JAP42534.1"/>
    <property type="molecule type" value="Transcribed_RNA"/>
</dbReference>
<name>A0A0X3NRV7_SCHSO</name>
<organism evidence="4">
    <name type="scientific">Schistocephalus solidus</name>
    <name type="common">Tapeworm</name>
    <dbReference type="NCBI Taxonomy" id="70667"/>
    <lineage>
        <taxon>Eukaryota</taxon>
        <taxon>Metazoa</taxon>
        <taxon>Spiralia</taxon>
        <taxon>Lophotrochozoa</taxon>
        <taxon>Platyhelminthes</taxon>
        <taxon>Cestoda</taxon>
        <taxon>Eucestoda</taxon>
        <taxon>Diphyllobothriidea</taxon>
        <taxon>Diphyllobothriidae</taxon>
        <taxon>Schistocephalus</taxon>
    </lineage>
</organism>
<evidence type="ECO:0000313" key="4">
    <source>
        <dbReference type="EMBL" id="JAP42534.1"/>
    </source>
</evidence>
<dbReference type="AlphaFoldDB" id="A0A0X3NRV7"/>
<dbReference type="PANTHER" id="PTHR46555:SF1">
    <property type="entry name" value="UBIQUITIN-LIKE PROTEIN 4A"/>
    <property type="match status" value="1"/>
</dbReference>
<gene>
    <name evidence="4" type="primary">UBL4A</name>
    <name evidence="4" type="ORF">TR150083</name>
</gene>
<dbReference type="InterPro" id="IPR029071">
    <property type="entry name" value="Ubiquitin-like_domsf"/>
</dbReference>
<protein>
    <submittedName>
        <fullName evidence="4">Ubiquitin-like protein 4A</fullName>
    </submittedName>
</protein>
<sequence>MEITVKPLGLPAKYIKVSELTTISELLPRVATEYAVDCDTITLLFKGTPLSDKAKTLQEFSIKHGDRVTVVVKPRHQTPVDFETVLNSYLLKNYDRSAAQAIASKFMQLLIKKLDSLSLDDIDRLAVVLSQQSS</sequence>
<dbReference type="SUPFAM" id="SSF54236">
    <property type="entry name" value="Ubiquitin-like"/>
    <property type="match status" value="1"/>
</dbReference>
<dbReference type="GO" id="GO:0071816">
    <property type="term" value="P:tail-anchored membrane protein insertion into ER membrane"/>
    <property type="evidence" value="ECO:0007669"/>
    <property type="project" value="TreeGrafter"/>
</dbReference>
<comment type="subcellular location">
    <subcellularLocation>
        <location evidence="1">Cytoplasm</location>
        <location evidence="1">Cytosol</location>
    </subcellularLocation>
</comment>
<evidence type="ECO:0000256" key="2">
    <source>
        <dbReference type="ARBA" id="ARBA00022490"/>
    </source>
</evidence>